<dbReference type="EC" id="2.1.1.72" evidence="1"/>
<dbReference type="AlphaFoldDB" id="A0AAW9CVV9"/>
<proteinExistence type="predicted"/>
<reference evidence="1" key="1">
    <citation type="submission" date="2018-08" db="EMBL/GenBank/DDBJ databases">
        <title>Identification of Burkholderia cepacia strains that express a Burkholderia pseudomallei-like capsular polysaccharide.</title>
        <authorList>
            <person name="Burtnick M.N."/>
            <person name="Vongsouvath M."/>
            <person name="Newton P."/>
            <person name="Wuthiekanun V."/>
            <person name="Limmathurotsakul D."/>
            <person name="Brett P.J."/>
            <person name="Chantratita N."/>
            <person name="Dance D.A."/>
        </authorList>
    </citation>
    <scope>NUCLEOTIDE SEQUENCE</scope>
    <source>
        <strain evidence="1">SBXCC001</strain>
    </source>
</reference>
<organism evidence="1 2">
    <name type="scientific">Burkholderia thailandensis</name>
    <dbReference type="NCBI Taxonomy" id="57975"/>
    <lineage>
        <taxon>Bacteria</taxon>
        <taxon>Pseudomonadati</taxon>
        <taxon>Pseudomonadota</taxon>
        <taxon>Betaproteobacteria</taxon>
        <taxon>Burkholderiales</taxon>
        <taxon>Burkholderiaceae</taxon>
        <taxon>Burkholderia</taxon>
        <taxon>pseudomallei group</taxon>
    </lineage>
</organism>
<accession>A0AAW9CVV9</accession>
<dbReference type="SUPFAM" id="SSF53335">
    <property type="entry name" value="S-adenosyl-L-methionine-dependent methyltransferases"/>
    <property type="match status" value="1"/>
</dbReference>
<evidence type="ECO:0000313" key="2">
    <source>
        <dbReference type="Proteomes" id="UP001272137"/>
    </source>
</evidence>
<gene>
    <name evidence="1" type="ORF">C7S16_3746</name>
</gene>
<protein>
    <submittedName>
        <fullName evidence="1">DNA methylase domain protein</fullName>
        <ecNumber evidence="1">2.1.1.72</ecNumber>
    </submittedName>
</protein>
<comment type="caution">
    <text evidence="1">The sequence shown here is derived from an EMBL/GenBank/DDBJ whole genome shotgun (WGS) entry which is preliminary data.</text>
</comment>
<evidence type="ECO:0000313" key="1">
    <source>
        <dbReference type="EMBL" id="MDW9253816.1"/>
    </source>
</evidence>
<keyword evidence="1" id="KW-0808">Transferase</keyword>
<dbReference type="GO" id="GO:0009007">
    <property type="term" value="F:site-specific DNA-methyltransferase (adenine-specific) activity"/>
    <property type="evidence" value="ECO:0007669"/>
    <property type="project" value="UniProtKB-EC"/>
</dbReference>
<name>A0AAW9CVV9_BURTH</name>
<sequence length="106" mass="12024">MLVIRTHFQSRSAMTIHATDATSAANLSSLLDRLHAMDVLTLARMLPDASIDMVFTDLPYSSGGLHTSARTRPPSEKYINSGTKGVYRHRAARHRRAFVERHRRHR</sequence>
<dbReference type="RefSeq" id="WP_373365435.1">
    <property type="nucleotide sequence ID" value="NZ_CP008914.2"/>
</dbReference>
<dbReference type="EMBL" id="QXCT01000002">
    <property type="protein sequence ID" value="MDW9253816.1"/>
    <property type="molecule type" value="Genomic_DNA"/>
</dbReference>
<dbReference type="Proteomes" id="UP001272137">
    <property type="component" value="Unassembled WGS sequence"/>
</dbReference>
<dbReference type="GO" id="GO:0032259">
    <property type="term" value="P:methylation"/>
    <property type="evidence" value="ECO:0007669"/>
    <property type="project" value="UniProtKB-KW"/>
</dbReference>
<keyword evidence="1" id="KW-0489">Methyltransferase</keyword>
<dbReference type="InterPro" id="IPR029063">
    <property type="entry name" value="SAM-dependent_MTases_sf"/>
</dbReference>